<keyword evidence="1" id="KW-0472">Membrane</keyword>
<protein>
    <submittedName>
        <fullName evidence="3">Rhinocladiella mackenziei CBS 650.93 unplaced genomic scaffold supercont1.8, whole genome shotgun sequence</fullName>
    </submittedName>
</protein>
<dbReference type="GeneID" id="25297952"/>
<evidence type="ECO:0000313" key="3">
    <source>
        <dbReference type="EMBL" id="KIX00816.1"/>
    </source>
</evidence>
<feature type="transmembrane region" description="Helical" evidence="1">
    <location>
        <begin position="137"/>
        <end position="159"/>
    </location>
</feature>
<feature type="transmembrane region" description="Helical" evidence="1">
    <location>
        <begin position="182"/>
        <end position="205"/>
    </location>
</feature>
<dbReference type="Proteomes" id="UP000053617">
    <property type="component" value="Unassembled WGS sequence"/>
</dbReference>
<dbReference type="EMBL" id="KN847482">
    <property type="protein sequence ID" value="KIX00816.1"/>
    <property type="molecule type" value="Genomic_DNA"/>
</dbReference>
<feature type="transmembrane region" description="Helical" evidence="1">
    <location>
        <begin position="255"/>
        <end position="274"/>
    </location>
</feature>
<dbReference type="VEuPathDB" id="FungiDB:Z518_09881"/>
<dbReference type="OrthoDB" id="3918601at2759"/>
<feature type="transmembrane region" description="Helical" evidence="1">
    <location>
        <begin position="58"/>
        <end position="79"/>
    </location>
</feature>
<feature type="domain" description="Rhodopsin" evidence="2">
    <location>
        <begin position="44"/>
        <end position="280"/>
    </location>
</feature>
<feature type="transmembrane region" description="Helical" evidence="1">
    <location>
        <begin position="25"/>
        <end position="46"/>
    </location>
</feature>
<keyword evidence="1" id="KW-1133">Transmembrane helix</keyword>
<gene>
    <name evidence="3" type="ORF">Z518_09881</name>
</gene>
<dbReference type="InterPro" id="IPR049326">
    <property type="entry name" value="Rhodopsin_dom_fungi"/>
</dbReference>
<dbReference type="Pfam" id="PF20684">
    <property type="entry name" value="Fung_rhodopsin"/>
    <property type="match status" value="1"/>
</dbReference>
<proteinExistence type="predicted"/>
<evidence type="ECO:0000313" key="4">
    <source>
        <dbReference type="Proteomes" id="UP000053617"/>
    </source>
</evidence>
<dbReference type="PANTHER" id="PTHR39614:SF2">
    <property type="entry name" value="INTEGRAL MEMBRANE PROTEIN"/>
    <property type="match status" value="1"/>
</dbReference>
<evidence type="ECO:0000256" key="1">
    <source>
        <dbReference type="SAM" id="Phobius"/>
    </source>
</evidence>
<keyword evidence="1" id="KW-0812">Transmembrane</keyword>
<name>A0A0D2IC30_9EURO</name>
<accession>A0A0D2IC30</accession>
<keyword evidence="4" id="KW-1185">Reference proteome</keyword>
<dbReference type="PANTHER" id="PTHR39614">
    <property type="entry name" value="INTEGRAL MEMBRANE PROTEIN"/>
    <property type="match status" value="1"/>
</dbReference>
<reference evidence="3 4" key="1">
    <citation type="submission" date="2015-01" db="EMBL/GenBank/DDBJ databases">
        <title>The Genome Sequence of Rhinocladiella mackenzie CBS 650.93.</title>
        <authorList>
            <consortium name="The Broad Institute Genomics Platform"/>
            <person name="Cuomo C."/>
            <person name="de Hoog S."/>
            <person name="Gorbushina A."/>
            <person name="Stielow B."/>
            <person name="Teixiera M."/>
            <person name="Abouelleil A."/>
            <person name="Chapman S.B."/>
            <person name="Priest M."/>
            <person name="Young S.K."/>
            <person name="Wortman J."/>
            <person name="Nusbaum C."/>
            <person name="Birren B."/>
        </authorList>
    </citation>
    <scope>NUCLEOTIDE SEQUENCE [LARGE SCALE GENOMIC DNA]</scope>
    <source>
        <strain evidence="3 4">CBS 650.93</strain>
    </source>
</reference>
<sequence length="396" mass="42949">MSDSSTEMPVYGPRPFPLSENDRRGVVLTIGVLYIIYACMVLVMRLASKYRNIGLDDWLSVAATALAIPQFGAVIAATVNGSFGSSYNLLSSSDTETVARCIRASDVLFLLAIFVAKCSVVWLTRRLFAASQHQKRGLCEITIGLCAAWCLGSILAVTIGCNAESAIHSDTEGRCSGLDNRWTIVGVLDALLEILIWILSLVVLVPLQMSWKKKLQASASFILRLPIIVFIGLNIKYVSDLNSASDAGVALISPVLFRQTELLYALFSAAIPALNQYLRRFDTRNATQFGYRPDQYGSSGHNYEMSNLSNHRTATGGGNKTANNGIGNGNGSMAKSSGADFRPAGYAQYHARIDGPNLGKSNDGVFSALQEDGSVGRHGSEEHIIRKEMVYDVRCE</sequence>
<organism evidence="3 4">
    <name type="scientific">Rhinocladiella mackenziei CBS 650.93</name>
    <dbReference type="NCBI Taxonomy" id="1442369"/>
    <lineage>
        <taxon>Eukaryota</taxon>
        <taxon>Fungi</taxon>
        <taxon>Dikarya</taxon>
        <taxon>Ascomycota</taxon>
        <taxon>Pezizomycotina</taxon>
        <taxon>Eurotiomycetes</taxon>
        <taxon>Chaetothyriomycetidae</taxon>
        <taxon>Chaetothyriales</taxon>
        <taxon>Herpotrichiellaceae</taxon>
        <taxon>Rhinocladiella</taxon>
    </lineage>
</organism>
<feature type="transmembrane region" description="Helical" evidence="1">
    <location>
        <begin position="217"/>
        <end position="235"/>
    </location>
</feature>
<dbReference type="RefSeq" id="XP_013267952.1">
    <property type="nucleotide sequence ID" value="XM_013412498.1"/>
</dbReference>
<dbReference type="HOGENOM" id="CLU_036632_1_0_1"/>
<feature type="transmembrane region" description="Helical" evidence="1">
    <location>
        <begin position="107"/>
        <end position="125"/>
    </location>
</feature>
<dbReference type="AlphaFoldDB" id="A0A0D2IC30"/>
<evidence type="ECO:0000259" key="2">
    <source>
        <dbReference type="Pfam" id="PF20684"/>
    </source>
</evidence>